<comment type="caution">
    <text evidence="1">The sequence shown here is derived from an EMBL/GenBank/DDBJ whole genome shotgun (WGS) entry which is preliminary data.</text>
</comment>
<accession>A0ACB7WX77</accession>
<organism evidence="1 2">
    <name type="scientific">Vaccinium darrowii</name>
    <dbReference type="NCBI Taxonomy" id="229202"/>
    <lineage>
        <taxon>Eukaryota</taxon>
        <taxon>Viridiplantae</taxon>
        <taxon>Streptophyta</taxon>
        <taxon>Embryophyta</taxon>
        <taxon>Tracheophyta</taxon>
        <taxon>Spermatophyta</taxon>
        <taxon>Magnoliopsida</taxon>
        <taxon>eudicotyledons</taxon>
        <taxon>Gunneridae</taxon>
        <taxon>Pentapetalae</taxon>
        <taxon>asterids</taxon>
        <taxon>Ericales</taxon>
        <taxon>Ericaceae</taxon>
        <taxon>Vaccinioideae</taxon>
        <taxon>Vaccinieae</taxon>
        <taxon>Vaccinium</taxon>
    </lineage>
</organism>
<evidence type="ECO:0000313" key="1">
    <source>
        <dbReference type="EMBL" id="KAH7833116.1"/>
    </source>
</evidence>
<evidence type="ECO:0000313" key="2">
    <source>
        <dbReference type="Proteomes" id="UP000828048"/>
    </source>
</evidence>
<protein>
    <submittedName>
        <fullName evidence="1">Uncharacterized protein</fullName>
    </submittedName>
</protein>
<reference evidence="1 2" key="1">
    <citation type="journal article" date="2021" name="Hortic Res">
        <title>High-quality reference genome and annotation aids understanding of berry development for evergreen blueberry (Vaccinium darrowii).</title>
        <authorList>
            <person name="Yu J."/>
            <person name="Hulse-Kemp A.M."/>
            <person name="Babiker E."/>
            <person name="Staton M."/>
        </authorList>
    </citation>
    <scope>NUCLEOTIDE SEQUENCE [LARGE SCALE GENOMIC DNA]</scope>
    <source>
        <strain evidence="2">cv. NJ 8807/NJ 8810</strain>
        <tissue evidence="1">Young leaf</tissue>
    </source>
</reference>
<gene>
    <name evidence="1" type="ORF">Vadar_003262</name>
</gene>
<dbReference type="EMBL" id="CM037152">
    <property type="protein sequence ID" value="KAH7833116.1"/>
    <property type="molecule type" value="Genomic_DNA"/>
</dbReference>
<proteinExistence type="predicted"/>
<sequence>MEEVNLVEIYSLNAGLWKVSSRASDSFPPGYYLETPSAYLKGAIHWAAEPLRNRIDAVVLSFDLSDDVFKTISLPSDVASASDMKTAVVWGSLSLICEDTFDRANKSCSIWIMKEYGVVDSWYKYVKIDLTGGIKGVIGIRNNGHILLEGDKPRHWELSSYDPRSKEIKLLGINGTIGHFSVDAYKENLVLLNKTDVPVSRRGWSRKRKDRQRYTFTGNILNAHLLCTTQCRAQQTPSFPIFDDKKVPRLTDSENERSIKLALV</sequence>
<keyword evidence="2" id="KW-1185">Reference proteome</keyword>
<name>A0ACB7WX77_9ERIC</name>
<dbReference type="Proteomes" id="UP000828048">
    <property type="component" value="Chromosome 2"/>
</dbReference>